<dbReference type="AlphaFoldDB" id="A0A067LV40"/>
<evidence type="ECO:0000313" key="1">
    <source>
        <dbReference type="EMBL" id="KDQ06989.1"/>
    </source>
</evidence>
<dbReference type="SUPFAM" id="SSF53474">
    <property type="entry name" value="alpha/beta-Hydrolases"/>
    <property type="match status" value="1"/>
</dbReference>
<evidence type="ECO:0008006" key="3">
    <source>
        <dbReference type="Google" id="ProtNLM"/>
    </source>
</evidence>
<dbReference type="EMBL" id="KL198118">
    <property type="protein sequence ID" value="KDQ06989.1"/>
    <property type="molecule type" value="Genomic_DNA"/>
</dbReference>
<proteinExistence type="predicted"/>
<reference evidence="2" key="1">
    <citation type="journal article" date="2014" name="Proc. Natl. Acad. Sci. U.S.A.">
        <title>Extensive sampling of basidiomycete genomes demonstrates inadequacy of the white-rot/brown-rot paradigm for wood decay fungi.</title>
        <authorList>
            <person name="Riley R."/>
            <person name="Salamov A.A."/>
            <person name="Brown D.W."/>
            <person name="Nagy L.G."/>
            <person name="Floudas D."/>
            <person name="Held B.W."/>
            <person name="Levasseur A."/>
            <person name="Lombard V."/>
            <person name="Morin E."/>
            <person name="Otillar R."/>
            <person name="Lindquist E.A."/>
            <person name="Sun H."/>
            <person name="LaButti K.M."/>
            <person name="Schmutz J."/>
            <person name="Jabbour D."/>
            <person name="Luo H."/>
            <person name="Baker S.E."/>
            <person name="Pisabarro A.G."/>
            <person name="Walton J.D."/>
            <person name="Blanchette R.A."/>
            <person name="Henrissat B."/>
            <person name="Martin F."/>
            <person name="Cullen D."/>
            <person name="Hibbett D.S."/>
            <person name="Grigoriev I.V."/>
        </authorList>
    </citation>
    <scope>NUCLEOTIDE SEQUENCE [LARGE SCALE GENOMIC DNA]</scope>
    <source>
        <strain evidence="2">FD-172 SS1</strain>
    </source>
</reference>
<evidence type="ECO:0000313" key="2">
    <source>
        <dbReference type="Proteomes" id="UP000027195"/>
    </source>
</evidence>
<dbReference type="OrthoDB" id="5311491at2759"/>
<dbReference type="Proteomes" id="UP000027195">
    <property type="component" value="Unassembled WGS sequence"/>
</dbReference>
<protein>
    <recommendedName>
        <fullName evidence="3">AB hydrolase-1 domain-containing protein</fullName>
    </recommendedName>
</protein>
<dbReference type="Gene3D" id="3.40.50.1820">
    <property type="entry name" value="alpha/beta hydrolase"/>
    <property type="match status" value="1"/>
</dbReference>
<dbReference type="InterPro" id="IPR029058">
    <property type="entry name" value="AB_hydrolase_fold"/>
</dbReference>
<name>A0A067LV40_BOTB1</name>
<accession>A0A067LV40</accession>
<gene>
    <name evidence="1" type="ORF">BOTBODRAFT_120698</name>
</gene>
<organism evidence="1 2">
    <name type="scientific">Botryobasidium botryosum (strain FD-172 SS1)</name>
    <dbReference type="NCBI Taxonomy" id="930990"/>
    <lineage>
        <taxon>Eukaryota</taxon>
        <taxon>Fungi</taxon>
        <taxon>Dikarya</taxon>
        <taxon>Basidiomycota</taxon>
        <taxon>Agaricomycotina</taxon>
        <taxon>Agaricomycetes</taxon>
        <taxon>Cantharellales</taxon>
        <taxon>Botryobasidiaceae</taxon>
        <taxon>Botryobasidium</taxon>
    </lineage>
</organism>
<dbReference type="HOGENOM" id="CLU_045014_1_0_1"/>
<keyword evidence="2" id="KW-1185">Reference proteome</keyword>
<dbReference type="InParanoid" id="A0A067LV40"/>
<sequence length="252" mass="28276">MFQSKTASLADGVTLAYTDTGPVPGSDNYTTLVVLHGSAFNGHGLETLHEYSHQLNLRTIIPMRRDYAGSTKYSDSEIDDLHNGRKVFIDRLCVQMAEFMKQLVDSGIPKISSDGKNGGIAIMGWSMGSATAMSLFSDVSLIPAPLYEELQLYVKELVLHEAPHLSFGFSLPEDEKTYDPWTDPDCKTPEALYQNFKRWVSSYYDEHDMSTGHVNQLDMRNGTSHNTVGKWTQAEVDRYYDEAAAVRSELRM</sequence>